<dbReference type="GO" id="GO:0005886">
    <property type="term" value="C:plasma membrane"/>
    <property type="evidence" value="ECO:0007669"/>
    <property type="project" value="UniProtKB-SubCell"/>
</dbReference>
<dbReference type="SUPFAM" id="SSF53649">
    <property type="entry name" value="Alkaline phosphatase-like"/>
    <property type="match status" value="1"/>
</dbReference>
<dbReference type="PANTHER" id="PTHR47371:SF3">
    <property type="entry name" value="PHOSPHOGLYCEROL TRANSFERASE I"/>
    <property type="match status" value="1"/>
</dbReference>
<keyword evidence="4" id="KW-1003">Cell membrane</keyword>
<protein>
    <submittedName>
        <fullName evidence="13">Lipoteichoic acid synthase 1</fullName>
    </submittedName>
</protein>
<evidence type="ECO:0000256" key="3">
    <source>
        <dbReference type="ARBA" id="ARBA00009983"/>
    </source>
</evidence>
<feature type="binding site" evidence="9">
    <location>
        <position position="424"/>
    </location>
    <ligand>
        <name>substrate</name>
    </ligand>
</feature>
<organism evidence="13 14">
    <name type="scientific">Anaerobutyricum hallii</name>
    <dbReference type="NCBI Taxonomy" id="39488"/>
    <lineage>
        <taxon>Bacteria</taxon>
        <taxon>Bacillati</taxon>
        <taxon>Bacillota</taxon>
        <taxon>Clostridia</taxon>
        <taxon>Lachnospirales</taxon>
        <taxon>Lachnospiraceae</taxon>
        <taxon>Anaerobutyricum</taxon>
    </lineage>
</organism>
<dbReference type="AlphaFoldDB" id="A0A173SCY3"/>
<feature type="binding site" evidence="10">
    <location>
        <position position="484"/>
    </location>
    <ligand>
        <name>Mn(2+)</name>
        <dbReference type="ChEBI" id="CHEBI:29035"/>
    </ligand>
</feature>
<accession>A0A173SCY3</accession>
<reference evidence="13 14" key="1">
    <citation type="submission" date="2015-09" db="EMBL/GenBank/DDBJ databases">
        <authorList>
            <consortium name="Pathogen Informatics"/>
        </authorList>
    </citation>
    <scope>NUCLEOTIDE SEQUENCE [LARGE SCALE GENOMIC DNA]</scope>
    <source>
        <strain evidence="13 14">2789STDY5834966</strain>
    </source>
</reference>
<evidence type="ECO:0000256" key="11">
    <source>
        <dbReference type="SAM" id="Phobius"/>
    </source>
</evidence>
<evidence type="ECO:0000313" key="13">
    <source>
        <dbReference type="EMBL" id="CUM87667.1"/>
    </source>
</evidence>
<comment type="pathway">
    <text evidence="2">Cell wall biogenesis; lipoteichoic acid biosynthesis.</text>
</comment>
<feature type="transmembrane region" description="Helical" evidence="11">
    <location>
        <begin position="12"/>
        <end position="29"/>
    </location>
</feature>
<dbReference type="Gene3D" id="3.40.720.10">
    <property type="entry name" value="Alkaline Phosphatase, subunit A"/>
    <property type="match status" value="1"/>
</dbReference>
<keyword evidence="7 11" id="KW-0472">Membrane</keyword>
<feature type="binding site" evidence="10">
    <location>
        <position position="485"/>
    </location>
    <ligand>
        <name>Mn(2+)</name>
        <dbReference type="ChEBI" id="CHEBI:29035"/>
    </ligand>
</feature>
<name>A0A173SCY3_9FIRM</name>
<dbReference type="Pfam" id="PF00884">
    <property type="entry name" value="Sulfatase"/>
    <property type="match status" value="1"/>
</dbReference>
<dbReference type="Proteomes" id="UP000095390">
    <property type="component" value="Unassembled WGS sequence"/>
</dbReference>
<dbReference type="PIRSF" id="PIRSF005091">
    <property type="entry name" value="Mmb_sulf_HI1246"/>
    <property type="match status" value="1"/>
</dbReference>
<dbReference type="GO" id="GO:0046872">
    <property type="term" value="F:metal ion binding"/>
    <property type="evidence" value="ECO:0007669"/>
    <property type="project" value="UniProtKB-KW"/>
</dbReference>
<evidence type="ECO:0000313" key="14">
    <source>
        <dbReference type="Proteomes" id="UP000095390"/>
    </source>
</evidence>
<evidence type="ECO:0000256" key="10">
    <source>
        <dbReference type="PIRSR" id="PIRSR005091-3"/>
    </source>
</evidence>
<gene>
    <name evidence="13" type="primary">ltaS1_1</name>
    <name evidence="13" type="ORF">ERS852578_00804</name>
</gene>
<comment type="subcellular location">
    <subcellularLocation>
        <location evidence="1">Cell membrane</location>
        <topology evidence="1">Multi-pass membrane protein</topology>
    </subcellularLocation>
</comment>
<dbReference type="Gene3D" id="3.30.1120.170">
    <property type="match status" value="1"/>
</dbReference>
<dbReference type="PANTHER" id="PTHR47371">
    <property type="entry name" value="LIPOTEICHOIC ACID SYNTHASE"/>
    <property type="match status" value="1"/>
</dbReference>
<dbReference type="InterPro" id="IPR050448">
    <property type="entry name" value="OpgB/LTA_synthase_biosynth"/>
</dbReference>
<keyword evidence="9" id="KW-0479">Metal-binding</keyword>
<evidence type="ECO:0000256" key="2">
    <source>
        <dbReference type="ARBA" id="ARBA00004936"/>
    </source>
</evidence>
<feature type="active site" evidence="8">
    <location>
        <position position="311"/>
    </location>
</feature>
<keyword evidence="5 11" id="KW-0812">Transmembrane</keyword>
<dbReference type="CDD" id="cd16015">
    <property type="entry name" value="LTA_synthase"/>
    <property type="match status" value="1"/>
</dbReference>
<sequence>MKTIIKKLLAHYWLVYPVLILKMFIYYWQTKRLDMLSIYDVPLLSLLFLLCVFEAFSFKESKPRRYGFYIVYTLITLIMLADAAYSSYFGKYVSINQLYQITSLGQIAGDGDVIGASVSPWCLLTLIDYPFVLYWYRLRNKGKKGMLDELAKCWPEKFHFKNVWKEKKFMLSLIKSALHIIIYIVAICAWYYYGLNPQNLRSVQQVNHIEFFTYHTNDIVVNVVGKLKRSSVDEKAIQKKMKSIVPKSSGTAYKGVAKGKNLILIQTESFNNFVIGATYNGQEITPNLNKLLKKDTIYFNHFYSTTGVGNTCDAEFSALNSLYPNDIRECYRMYVDNTYNGLPWMFREKGYSAMAFHGYVKTFWNRSEAYKNQGFQHYYSEEELKQTQISGFGITDKEMFRQAVDILKTKQQPFFSFMITLTNHIPYELDQSLASLKLKDSDVGSTFGNYLQTVRYTDESFGKLIEYLKKNDMYDNTVIAIYGDHQGMNKETPSVQWKMTDFLGKEYDYDEMLNVPFIIHIPGLNESKVVDTVGGEVDIMPTIANLMDLDTKQPYVFGHDLLNADEGFVAQISYVGEGSFITSDDNMLFTIGKDGTVASGRLMSLLDGSRKNINEKLCQKYSDRAQSLIDACKEVLDNNLIANYITH</sequence>
<evidence type="ECO:0000256" key="1">
    <source>
        <dbReference type="ARBA" id="ARBA00004651"/>
    </source>
</evidence>
<evidence type="ECO:0000256" key="6">
    <source>
        <dbReference type="ARBA" id="ARBA00022989"/>
    </source>
</evidence>
<keyword evidence="6 11" id="KW-1133">Transmembrane helix</keyword>
<evidence type="ECO:0000256" key="8">
    <source>
        <dbReference type="PIRSR" id="PIRSR005091-1"/>
    </source>
</evidence>
<feature type="transmembrane region" description="Helical" evidence="11">
    <location>
        <begin position="118"/>
        <end position="136"/>
    </location>
</feature>
<keyword evidence="9" id="KW-0464">Manganese</keyword>
<dbReference type="InterPro" id="IPR000917">
    <property type="entry name" value="Sulfatase_N"/>
</dbReference>
<feature type="domain" description="Sulfatase N-terminal" evidence="12">
    <location>
        <begin position="260"/>
        <end position="548"/>
    </location>
</feature>
<evidence type="ECO:0000256" key="9">
    <source>
        <dbReference type="PIRSR" id="PIRSR005091-2"/>
    </source>
</evidence>
<feature type="binding site" evidence="10">
    <location>
        <position position="268"/>
    </location>
    <ligand>
        <name>Mn(2+)</name>
        <dbReference type="ChEBI" id="CHEBI:29035"/>
    </ligand>
</feature>
<evidence type="ECO:0000256" key="4">
    <source>
        <dbReference type="ARBA" id="ARBA00022475"/>
    </source>
</evidence>
<dbReference type="RefSeq" id="WP_172678837.1">
    <property type="nucleotide sequence ID" value="NZ_CYYC01000007.1"/>
</dbReference>
<dbReference type="InterPro" id="IPR017850">
    <property type="entry name" value="Alkaline_phosphatase_core_sf"/>
</dbReference>
<evidence type="ECO:0000259" key="12">
    <source>
        <dbReference type="Pfam" id="PF00884"/>
    </source>
</evidence>
<evidence type="ECO:0000256" key="7">
    <source>
        <dbReference type="ARBA" id="ARBA00023136"/>
    </source>
</evidence>
<feature type="transmembrane region" description="Helical" evidence="11">
    <location>
        <begin position="169"/>
        <end position="193"/>
    </location>
</feature>
<dbReference type="EMBL" id="CYYC01000007">
    <property type="protein sequence ID" value="CUM87667.1"/>
    <property type="molecule type" value="Genomic_DNA"/>
</dbReference>
<comment type="similarity">
    <text evidence="3">Belongs to the LTA synthase family.</text>
</comment>
<proteinExistence type="inferred from homology"/>
<feature type="binding site" evidence="10">
    <location>
        <position position="311"/>
    </location>
    <ligand>
        <name>Mn(2+)</name>
        <dbReference type="ChEBI" id="CHEBI:29035"/>
    </ligand>
</feature>
<evidence type="ECO:0000256" key="5">
    <source>
        <dbReference type="ARBA" id="ARBA00022692"/>
    </source>
</evidence>
<feature type="transmembrane region" description="Helical" evidence="11">
    <location>
        <begin position="35"/>
        <end position="56"/>
    </location>
</feature>
<feature type="transmembrane region" description="Helical" evidence="11">
    <location>
        <begin position="68"/>
        <end position="88"/>
    </location>
</feature>
<dbReference type="InterPro" id="IPR012160">
    <property type="entry name" value="LtaS-like"/>
</dbReference>